<dbReference type="GO" id="GO:0016020">
    <property type="term" value="C:membrane"/>
    <property type="evidence" value="ECO:0007669"/>
    <property type="project" value="InterPro"/>
</dbReference>
<keyword evidence="2" id="KW-0812">Transmembrane</keyword>
<reference evidence="4 5" key="1">
    <citation type="journal article" date="2014" name="Genome Announc.">
        <title>Draft Genome Sequence of the Antitrypanosomally Active Sponge-Associated Bacterium Actinokineospora sp. Strain EG49.</title>
        <authorList>
            <person name="Harjes J."/>
            <person name="Ryu T."/>
            <person name="Abdelmohsen U.R."/>
            <person name="Moitinho-Silva L."/>
            <person name="Horn H."/>
            <person name="Ravasi T."/>
            <person name="Hentschel U."/>
        </authorList>
    </citation>
    <scope>NUCLEOTIDE SEQUENCE [LARGE SCALE GENOMIC DNA]</scope>
    <source>
        <strain evidence="4 5">EG49</strain>
    </source>
</reference>
<organism evidence="4 5">
    <name type="scientific">Actinokineospora spheciospongiae</name>
    <dbReference type="NCBI Taxonomy" id="909613"/>
    <lineage>
        <taxon>Bacteria</taxon>
        <taxon>Bacillati</taxon>
        <taxon>Actinomycetota</taxon>
        <taxon>Actinomycetes</taxon>
        <taxon>Pseudonocardiales</taxon>
        <taxon>Pseudonocardiaceae</taxon>
        <taxon>Actinokineospora</taxon>
    </lineage>
</organism>
<feature type="transmembrane region" description="Helical" evidence="2">
    <location>
        <begin position="205"/>
        <end position="223"/>
    </location>
</feature>
<dbReference type="PATRIC" id="fig|909613.9.peg.5725"/>
<dbReference type="RefSeq" id="WP_233427877.1">
    <property type="nucleotide sequence ID" value="NZ_AYXG01000223.1"/>
</dbReference>
<keyword evidence="5" id="KW-1185">Reference proteome</keyword>
<dbReference type="Pfam" id="PF00892">
    <property type="entry name" value="EamA"/>
    <property type="match status" value="1"/>
</dbReference>
<dbReference type="EMBL" id="AYXG01000223">
    <property type="protein sequence ID" value="EWC58992.1"/>
    <property type="molecule type" value="Genomic_DNA"/>
</dbReference>
<feature type="transmembrane region" description="Helical" evidence="2">
    <location>
        <begin position="144"/>
        <end position="163"/>
    </location>
</feature>
<sequence>MTTLATRTTPRAAAVAMVVTGAFCQPSGAAVAGLLFPRAGALGMVMLRLAFSAILLAITCRPRWRGHTRADWLVIVGFGLALATMNTLFYLAVARIPLGAAVTFEVLGPLVLAVATTRRWLWATLALAGVATLSRAGLTTGLDLPGVAFALGAGAMWAAYIVLSQRTAGRFPKTDGLALALVVAAVATLPLGLSTAGQALADPVVLGLGLVVAVLSSALPYSLELRALRTLPAGTFAVLMCLTPAIATVVGFAVLGQALTLVEAAATALVVTASIGAVRARPPSREG</sequence>
<feature type="transmembrane region" description="Helical" evidence="2">
    <location>
        <begin position="235"/>
        <end position="255"/>
    </location>
</feature>
<dbReference type="InterPro" id="IPR000620">
    <property type="entry name" value="EamA_dom"/>
</dbReference>
<feature type="transmembrane region" description="Helical" evidence="2">
    <location>
        <begin position="72"/>
        <end position="92"/>
    </location>
</feature>
<keyword evidence="2" id="KW-1133">Transmembrane helix</keyword>
<evidence type="ECO:0000313" key="4">
    <source>
        <dbReference type="EMBL" id="EWC58992.1"/>
    </source>
</evidence>
<feature type="transmembrane region" description="Helical" evidence="2">
    <location>
        <begin position="261"/>
        <end position="280"/>
    </location>
</feature>
<protein>
    <submittedName>
        <fullName evidence="4">Membrane protein</fullName>
    </submittedName>
</protein>
<feature type="transmembrane region" description="Helical" evidence="2">
    <location>
        <begin position="39"/>
        <end position="60"/>
    </location>
</feature>
<dbReference type="Proteomes" id="UP000019277">
    <property type="component" value="Unassembled WGS sequence"/>
</dbReference>
<feature type="transmembrane region" description="Helical" evidence="2">
    <location>
        <begin position="120"/>
        <end position="138"/>
    </location>
</feature>
<comment type="caution">
    <text evidence="4">The sequence shown here is derived from an EMBL/GenBank/DDBJ whole genome shotgun (WGS) entry which is preliminary data.</text>
</comment>
<evidence type="ECO:0000259" key="3">
    <source>
        <dbReference type="Pfam" id="PF00892"/>
    </source>
</evidence>
<feature type="domain" description="EamA" evidence="3">
    <location>
        <begin position="145"/>
        <end position="276"/>
    </location>
</feature>
<dbReference type="STRING" id="909613.UO65_5726"/>
<gene>
    <name evidence="4" type="ORF">UO65_5726</name>
</gene>
<comment type="similarity">
    <text evidence="1">Belongs to the EamA transporter family.</text>
</comment>
<evidence type="ECO:0000313" key="5">
    <source>
        <dbReference type="Proteomes" id="UP000019277"/>
    </source>
</evidence>
<evidence type="ECO:0000256" key="2">
    <source>
        <dbReference type="SAM" id="Phobius"/>
    </source>
</evidence>
<feature type="transmembrane region" description="Helical" evidence="2">
    <location>
        <begin position="98"/>
        <end position="115"/>
    </location>
</feature>
<dbReference type="AlphaFoldDB" id="W7IQE6"/>
<dbReference type="eggNOG" id="COG5006">
    <property type="taxonomic scope" value="Bacteria"/>
</dbReference>
<dbReference type="InterPro" id="IPR037185">
    <property type="entry name" value="EmrE-like"/>
</dbReference>
<dbReference type="SUPFAM" id="SSF103481">
    <property type="entry name" value="Multidrug resistance efflux transporter EmrE"/>
    <property type="match status" value="2"/>
</dbReference>
<keyword evidence="2" id="KW-0472">Membrane</keyword>
<feature type="transmembrane region" description="Helical" evidence="2">
    <location>
        <begin position="175"/>
        <end position="193"/>
    </location>
</feature>
<name>W7IQE6_9PSEU</name>
<proteinExistence type="inferred from homology"/>
<evidence type="ECO:0000256" key="1">
    <source>
        <dbReference type="ARBA" id="ARBA00007362"/>
    </source>
</evidence>
<accession>W7IQE6</accession>